<dbReference type="AlphaFoldDB" id="A0A1R1ESH5"/>
<gene>
    <name evidence="1" type="ORF">BK138_16115</name>
</gene>
<protein>
    <submittedName>
        <fullName evidence="1">Uncharacterized protein</fullName>
    </submittedName>
</protein>
<name>A0A1R1ESH5_9BACL</name>
<comment type="caution">
    <text evidence="1">The sequence shown here is derived from an EMBL/GenBank/DDBJ whole genome shotgun (WGS) entry which is preliminary data.</text>
</comment>
<evidence type="ECO:0000313" key="2">
    <source>
        <dbReference type="Proteomes" id="UP000187172"/>
    </source>
</evidence>
<reference evidence="1 2" key="1">
    <citation type="submission" date="2016-11" db="EMBL/GenBank/DDBJ databases">
        <title>Paenibacillus species isolates.</title>
        <authorList>
            <person name="Beno S.M."/>
        </authorList>
    </citation>
    <scope>NUCLEOTIDE SEQUENCE [LARGE SCALE GENOMIC DNA]</scope>
    <source>
        <strain evidence="1 2">FSL R5-0378</strain>
    </source>
</reference>
<sequence>MRLRERDKRPVTFKKRITVKEPDGTTYEDWDPIGETIRANVQPAGGRVMAEMYGERLAYMLTAYVEPGTTIPEASFVCVYTNPTPDYKVVAVRPWNGHRVIDLEKVKP</sequence>
<organism evidence="1 2">
    <name type="scientific">Paenibacillus rhizosphaerae</name>
    <dbReference type="NCBI Taxonomy" id="297318"/>
    <lineage>
        <taxon>Bacteria</taxon>
        <taxon>Bacillati</taxon>
        <taxon>Bacillota</taxon>
        <taxon>Bacilli</taxon>
        <taxon>Bacillales</taxon>
        <taxon>Paenibacillaceae</taxon>
        <taxon>Paenibacillus</taxon>
    </lineage>
</organism>
<keyword evidence="2" id="KW-1185">Reference proteome</keyword>
<dbReference type="EMBL" id="MRTP01000003">
    <property type="protein sequence ID" value="OMF54682.1"/>
    <property type="molecule type" value="Genomic_DNA"/>
</dbReference>
<evidence type="ECO:0000313" key="1">
    <source>
        <dbReference type="EMBL" id="OMF54682.1"/>
    </source>
</evidence>
<dbReference type="STRING" id="297318.BK138_16115"/>
<accession>A0A1R1ESH5</accession>
<dbReference type="Proteomes" id="UP000187172">
    <property type="component" value="Unassembled WGS sequence"/>
</dbReference>
<proteinExistence type="predicted"/>